<evidence type="ECO:0008006" key="4">
    <source>
        <dbReference type="Google" id="ProtNLM"/>
    </source>
</evidence>
<reference evidence="2 3" key="1">
    <citation type="submission" date="2018-06" db="EMBL/GenBank/DDBJ databases">
        <title>Natronomonas sp. F16-60 a new haloarchaeon isolated from a solar saltern of Isla Cristina, Huelva, Spain.</title>
        <authorList>
            <person name="Duran-Viseras A."/>
            <person name="Sanchez-Porro C."/>
            <person name="Ventosa A."/>
        </authorList>
    </citation>
    <scope>NUCLEOTIDE SEQUENCE [LARGE SCALE GENOMIC DNA]</scope>
    <source>
        <strain evidence="2 3">F16-60</strain>
    </source>
</reference>
<proteinExistence type="predicted"/>
<dbReference type="EMBL" id="QMDX01000012">
    <property type="protein sequence ID" value="TSD09516.1"/>
    <property type="molecule type" value="Genomic_DNA"/>
</dbReference>
<gene>
    <name evidence="2" type="ORF">DP107_15350</name>
</gene>
<evidence type="ECO:0000313" key="3">
    <source>
        <dbReference type="Proteomes" id="UP000319894"/>
    </source>
</evidence>
<evidence type="ECO:0000313" key="2">
    <source>
        <dbReference type="EMBL" id="TSD09516.1"/>
    </source>
</evidence>
<sequence>MSDAENAPSAPKDSREPPFRVEVRPGDEAVVEFDPTLTFECVDDCTWCCRHGVLLYEQDLLELAARESINQAVTRAHGRDFVRREPKARDDHVDEDGAACYFLGDDGLCALHDEHDWKPARCSVFPLSVHVEDGDIHVSIRDSAHEHCEGLDVSERRVVDNLDAFLPELLWELDDPTTEIEL</sequence>
<comment type="caution">
    <text evidence="2">The sequence shown here is derived from an EMBL/GenBank/DDBJ whole genome shotgun (WGS) entry which is preliminary data.</text>
</comment>
<feature type="region of interest" description="Disordered" evidence="1">
    <location>
        <begin position="1"/>
        <end position="20"/>
    </location>
</feature>
<protein>
    <recommendedName>
        <fullName evidence="4">Zinc-or iron-chelating domain-containing protein</fullName>
    </recommendedName>
</protein>
<dbReference type="InParanoid" id="A0A554MWL2"/>
<accession>A0A554MWL2</accession>
<dbReference type="AlphaFoldDB" id="A0A554MWL2"/>
<organism evidence="2 3">
    <name type="scientific">Haloglomus irregulare</name>
    <dbReference type="NCBI Taxonomy" id="2234134"/>
    <lineage>
        <taxon>Archaea</taxon>
        <taxon>Methanobacteriati</taxon>
        <taxon>Methanobacteriota</taxon>
        <taxon>Stenosarchaea group</taxon>
        <taxon>Halobacteria</taxon>
        <taxon>Halobacteriales</taxon>
        <taxon>Natronomonadaceae</taxon>
        <taxon>Haloglomus</taxon>
    </lineage>
</organism>
<keyword evidence="3" id="KW-1185">Reference proteome</keyword>
<dbReference type="Proteomes" id="UP000319894">
    <property type="component" value="Unassembled WGS sequence"/>
</dbReference>
<dbReference type="OrthoDB" id="36424at2157"/>
<name>A0A554MWL2_9EURY</name>
<dbReference type="RefSeq" id="WP_144263025.1">
    <property type="nucleotide sequence ID" value="NZ_QMDX01000012.1"/>
</dbReference>
<evidence type="ECO:0000256" key="1">
    <source>
        <dbReference type="SAM" id="MobiDB-lite"/>
    </source>
</evidence>